<dbReference type="EMBL" id="JARK01001553">
    <property type="protein sequence ID" value="EYB90664.1"/>
    <property type="molecule type" value="Genomic_DNA"/>
</dbReference>
<sequence>MDGAHGMLTSSLFIVRKLSQAFFNAQHGDQVGGRTPSFATAANDVTLQKTWRRPWKTSTDIDPWRAVCFADSALTQHAHTSIRISLKLGAESLTASGISVGTARLFA</sequence>
<dbReference type="OrthoDB" id="10514267at2759"/>
<gene>
    <name evidence="1" type="primary">Acey_s0217.g2413</name>
    <name evidence="1" type="ORF">Y032_0217g2413</name>
</gene>
<protein>
    <submittedName>
        <fullName evidence="1">Uncharacterized protein</fullName>
    </submittedName>
</protein>
<name>A0A016SK29_9BILA</name>
<dbReference type="Proteomes" id="UP000024635">
    <property type="component" value="Unassembled WGS sequence"/>
</dbReference>
<organism evidence="1 2">
    <name type="scientific">Ancylostoma ceylanicum</name>
    <dbReference type="NCBI Taxonomy" id="53326"/>
    <lineage>
        <taxon>Eukaryota</taxon>
        <taxon>Metazoa</taxon>
        <taxon>Ecdysozoa</taxon>
        <taxon>Nematoda</taxon>
        <taxon>Chromadorea</taxon>
        <taxon>Rhabditida</taxon>
        <taxon>Rhabditina</taxon>
        <taxon>Rhabditomorpha</taxon>
        <taxon>Strongyloidea</taxon>
        <taxon>Ancylostomatidae</taxon>
        <taxon>Ancylostomatinae</taxon>
        <taxon>Ancylostoma</taxon>
    </lineage>
</organism>
<keyword evidence="2" id="KW-1185">Reference proteome</keyword>
<reference evidence="2" key="1">
    <citation type="journal article" date="2015" name="Nat. Genet.">
        <title>The genome and transcriptome of the zoonotic hookworm Ancylostoma ceylanicum identify infection-specific gene families.</title>
        <authorList>
            <person name="Schwarz E.M."/>
            <person name="Hu Y."/>
            <person name="Antoshechkin I."/>
            <person name="Miller M.M."/>
            <person name="Sternberg P.W."/>
            <person name="Aroian R.V."/>
        </authorList>
    </citation>
    <scope>NUCLEOTIDE SEQUENCE</scope>
    <source>
        <strain evidence="2">HY135</strain>
    </source>
</reference>
<comment type="caution">
    <text evidence="1">The sequence shown here is derived from an EMBL/GenBank/DDBJ whole genome shotgun (WGS) entry which is preliminary data.</text>
</comment>
<dbReference type="AlphaFoldDB" id="A0A016SK29"/>
<evidence type="ECO:0000313" key="1">
    <source>
        <dbReference type="EMBL" id="EYB90664.1"/>
    </source>
</evidence>
<accession>A0A016SK29</accession>
<proteinExistence type="predicted"/>
<evidence type="ECO:0000313" key="2">
    <source>
        <dbReference type="Proteomes" id="UP000024635"/>
    </source>
</evidence>